<protein>
    <submittedName>
        <fullName evidence="2">Retinol dehydrogenase 12-like</fullName>
    </submittedName>
</protein>
<proteinExistence type="predicted"/>
<accession>A0AC58NIP5</accession>
<organism evidence="1 2">
    <name type="scientific">Camelus bactrianus</name>
    <name type="common">Bactrian camel</name>
    <dbReference type="NCBI Taxonomy" id="9837"/>
    <lineage>
        <taxon>Eukaryota</taxon>
        <taxon>Metazoa</taxon>
        <taxon>Chordata</taxon>
        <taxon>Craniata</taxon>
        <taxon>Vertebrata</taxon>
        <taxon>Euteleostomi</taxon>
        <taxon>Mammalia</taxon>
        <taxon>Eutheria</taxon>
        <taxon>Laurasiatheria</taxon>
        <taxon>Artiodactyla</taxon>
        <taxon>Tylopoda</taxon>
        <taxon>Camelidae</taxon>
        <taxon>Camelus</taxon>
    </lineage>
</organism>
<evidence type="ECO:0000313" key="2">
    <source>
        <dbReference type="RefSeq" id="XP_074197611.1"/>
    </source>
</evidence>
<reference evidence="2" key="1">
    <citation type="submission" date="2025-08" db="UniProtKB">
        <authorList>
            <consortium name="RefSeq"/>
        </authorList>
    </citation>
    <scope>IDENTIFICATION</scope>
    <source>
        <tissue evidence="2">Blood</tissue>
    </source>
</reference>
<dbReference type="Proteomes" id="UP001732780">
    <property type="component" value="Chromosome 15"/>
</dbReference>
<dbReference type="RefSeq" id="XP_074197611.1">
    <property type="nucleotide sequence ID" value="XM_074341510.1"/>
</dbReference>
<evidence type="ECO:0000313" key="1">
    <source>
        <dbReference type="Proteomes" id="UP001732780"/>
    </source>
</evidence>
<keyword evidence="1" id="KW-1185">Reference proteome</keyword>
<name>A0AC58NIP5_CAMBA</name>
<gene>
    <name evidence="2" type="primary">LOC141573413</name>
</gene>
<sequence length="327" mass="35696">MSLWFLLSTPVWGPGSVLLTVVLLLRLSVCIWCYLWDLQHCSTDLTGKTAVVTGANSGVGKSVSQELAHCGVHMILACCSHERGQQALAQIRAASQSNQLLLGEVDVSSMASIRSFAQWLLREHPEIHLLVNNAAVCGLPTTRTPEGLDVTFATSYTGPFLLTNLLQGALQRAGAARVVNVSSFRKEKGYIDEEHLTGTGRPLTFNQNYDCSKLLLASFTGELAQRLQGTGVTVNSGDPGVVYAEIMKNFSWLYRFVFWLLSFFKNSKQGAVPVLYLSLAKELDGISGKHFSSSCVITLAPKAARDLHVAQSLWDTSARLTDLDKMD</sequence>